<accession>A0A402AX25</accession>
<evidence type="ECO:0000313" key="4">
    <source>
        <dbReference type="EMBL" id="GCE23619.1"/>
    </source>
</evidence>
<reference evidence="5" key="1">
    <citation type="submission" date="2018-12" db="EMBL/GenBank/DDBJ databases">
        <title>Tengunoibacter tsumagoiensis gen. nov., sp. nov., Dictyobacter kobayashii sp. nov., D. alpinus sp. nov., and D. joshuensis sp. nov. and description of Dictyobacteraceae fam. nov. within the order Ktedonobacterales isolated from Tengu-no-mugimeshi.</title>
        <authorList>
            <person name="Wang C.M."/>
            <person name="Zheng Y."/>
            <person name="Sakai Y."/>
            <person name="Toyoda A."/>
            <person name="Minakuchi Y."/>
            <person name="Abe K."/>
            <person name="Yokota A."/>
            <person name="Yabe S."/>
        </authorList>
    </citation>
    <scope>NUCLEOTIDE SEQUENCE [LARGE SCALE GENOMIC DNA]</scope>
    <source>
        <strain evidence="5">Uno11</strain>
    </source>
</reference>
<dbReference type="InterPro" id="IPR025184">
    <property type="entry name" value="AadA_C"/>
</dbReference>
<dbReference type="InterPro" id="IPR002934">
    <property type="entry name" value="Polymerase_NTP_transf_dom"/>
</dbReference>
<dbReference type="SUPFAM" id="SSF81301">
    <property type="entry name" value="Nucleotidyltransferase"/>
    <property type="match status" value="1"/>
</dbReference>
<evidence type="ECO:0008006" key="6">
    <source>
        <dbReference type="Google" id="ProtNLM"/>
    </source>
</evidence>
<evidence type="ECO:0000259" key="3">
    <source>
        <dbReference type="Pfam" id="PF13427"/>
    </source>
</evidence>
<dbReference type="Pfam" id="PF01909">
    <property type="entry name" value="NTP_transf_2"/>
    <property type="match status" value="1"/>
</dbReference>
<comment type="caution">
    <text evidence="4">The sequence shown here is derived from an EMBL/GenBank/DDBJ whole genome shotgun (WGS) entry which is preliminary data.</text>
</comment>
<name>A0A402AX25_9CHLR</name>
<dbReference type="GO" id="GO:0016779">
    <property type="term" value="F:nucleotidyltransferase activity"/>
    <property type="evidence" value="ECO:0007669"/>
    <property type="project" value="InterPro"/>
</dbReference>
<evidence type="ECO:0000256" key="1">
    <source>
        <dbReference type="ARBA" id="ARBA00022679"/>
    </source>
</evidence>
<dbReference type="Gene3D" id="3.30.460.10">
    <property type="entry name" value="Beta Polymerase, domain 2"/>
    <property type="match status" value="1"/>
</dbReference>
<feature type="domain" description="Polymerase nucleotidyl transferase" evidence="2">
    <location>
        <begin position="35"/>
        <end position="116"/>
    </location>
</feature>
<dbReference type="EMBL" id="BIFS01000002">
    <property type="protein sequence ID" value="GCE23619.1"/>
    <property type="molecule type" value="Genomic_DNA"/>
</dbReference>
<keyword evidence="5" id="KW-1185">Reference proteome</keyword>
<sequence length="272" mass="31224">MRYVLLGFLLFERYYTFMFKTQFPEMDQLIKELASALQATLGDRLSGLYLFGSLVGGDFDPKTSDMDLLAMVKKDITEAELANLRQMHETFRRAHPEWVDRIEVAYVGVSAMREFKTGTVKIARISPGEPLHYRDMDIQWLMDWYIVQEQGLVIVGPPAKAFIPHITSQEFIASLKDSLLSWLAMAKEARHKGYQSYIILSMCRSLYAIKFGKQISKFKGAEWAMREYSAWADLIQKAVEWHGSSDKSDNLASQTETVKFVVFALSQLGYRV</sequence>
<dbReference type="OrthoDB" id="5643411at2"/>
<organism evidence="4 5">
    <name type="scientific">Dictyobacter kobayashii</name>
    <dbReference type="NCBI Taxonomy" id="2014872"/>
    <lineage>
        <taxon>Bacteria</taxon>
        <taxon>Bacillati</taxon>
        <taxon>Chloroflexota</taxon>
        <taxon>Ktedonobacteria</taxon>
        <taxon>Ktedonobacterales</taxon>
        <taxon>Dictyobacteraceae</taxon>
        <taxon>Dictyobacter</taxon>
    </lineage>
</organism>
<dbReference type="CDD" id="cd05403">
    <property type="entry name" value="NT_KNTase_like"/>
    <property type="match status" value="1"/>
</dbReference>
<dbReference type="InterPro" id="IPR043519">
    <property type="entry name" value="NT_sf"/>
</dbReference>
<dbReference type="Pfam" id="PF13427">
    <property type="entry name" value="AadA_C"/>
    <property type="match status" value="1"/>
</dbReference>
<evidence type="ECO:0000313" key="5">
    <source>
        <dbReference type="Proteomes" id="UP000287188"/>
    </source>
</evidence>
<dbReference type="Proteomes" id="UP000287188">
    <property type="component" value="Unassembled WGS sequence"/>
</dbReference>
<dbReference type="AlphaFoldDB" id="A0A402AX25"/>
<evidence type="ECO:0000259" key="2">
    <source>
        <dbReference type="Pfam" id="PF01909"/>
    </source>
</evidence>
<feature type="domain" description="Adenylyltransferase AadA C-terminal" evidence="3">
    <location>
        <begin position="164"/>
        <end position="260"/>
    </location>
</feature>
<keyword evidence="1" id="KW-0808">Transferase</keyword>
<gene>
    <name evidence="4" type="ORF">KDK_74190</name>
</gene>
<proteinExistence type="predicted"/>
<protein>
    <recommendedName>
        <fullName evidence="6">Adenylyltransferase AadA C-terminal domain-containing protein</fullName>
    </recommendedName>
</protein>